<evidence type="ECO:0000256" key="1">
    <source>
        <dbReference type="SAM" id="MobiDB-lite"/>
    </source>
</evidence>
<dbReference type="AlphaFoldDB" id="A0A226DFS5"/>
<evidence type="ECO:0000256" key="2">
    <source>
        <dbReference type="SAM" id="SignalP"/>
    </source>
</evidence>
<feature type="region of interest" description="Disordered" evidence="1">
    <location>
        <begin position="187"/>
        <end position="207"/>
    </location>
</feature>
<sequence>MLKMAVCLMKSICGVTKMLWIFLLVLSQVSGHPKPFVITKSSFSSSPKIGTGINVRQSQIPTFHGPLVNNQGFLLTYPIWHNNPSLNNNRSLNTYSSLSTYQFLNFNHSRQMNPFPLSSYFKSMNRPPTTTSSTTNRNLPITKYDWAPKFYPTTKPCQPTYPLSLDNLCPQIVYALAANGITLPTTSSKPDDDVLQRSSNDSNTLNGRNDFATKNLTSLSNGAISVTCWKRFCVFWGALHWAIGTWFTD</sequence>
<gene>
    <name evidence="3" type="ORF">Fcan01_20855</name>
</gene>
<proteinExistence type="predicted"/>
<feature type="compositionally biased region" description="Polar residues" evidence="1">
    <location>
        <begin position="196"/>
        <end position="207"/>
    </location>
</feature>
<evidence type="ECO:0000313" key="4">
    <source>
        <dbReference type="Proteomes" id="UP000198287"/>
    </source>
</evidence>
<name>A0A226DFS5_FOLCA</name>
<feature type="chain" id="PRO_5013144231" evidence="2">
    <location>
        <begin position="32"/>
        <end position="249"/>
    </location>
</feature>
<reference evidence="3 4" key="1">
    <citation type="submission" date="2015-12" db="EMBL/GenBank/DDBJ databases">
        <title>The genome of Folsomia candida.</title>
        <authorList>
            <person name="Faddeeva A."/>
            <person name="Derks M.F."/>
            <person name="Anvar Y."/>
            <person name="Smit S."/>
            <person name="Van Straalen N."/>
            <person name="Roelofs D."/>
        </authorList>
    </citation>
    <scope>NUCLEOTIDE SEQUENCE [LARGE SCALE GENOMIC DNA]</scope>
    <source>
        <strain evidence="3 4">VU population</strain>
        <tissue evidence="3">Whole body</tissue>
    </source>
</reference>
<organism evidence="3 4">
    <name type="scientific">Folsomia candida</name>
    <name type="common">Springtail</name>
    <dbReference type="NCBI Taxonomy" id="158441"/>
    <lineage>
        <taxon>Eukaryota</taxon>
        <taxon>Metazoa</taxon>
        <taxon>Ecdysozoa</taxon>
        <taxon>Arthropoda</taxon>
        <taxon>Hexapoda</taxon>
        <taxon>Collembola</taxon>
        <taxon>Entomobryomorpha</taxon>
        <taxon>Isotomoidea</taxon>
        <taxon>Isotomidae</taxon>
        <taxon>Proisotominae</taxon>
        <taxon>Folsomia</taxon>
    </lineage>
</organism>
<comment type="caution">
    <text evidence="3">The sequence shown here is derived from an EMBL/GenBank/DDBJ whole genome shotgun (WGS) entry which is preliminary data.</text>
</comment>
<evidence type="ECO:0000313" key="3">
    <source>
        <dbReference type="EMBL" id="OXA44392.1"/>
    </source>
</evidence>
<dbReference type="Proteomes" id="UP000198287">
    <property type="component" value="Unassembled WGS sequence"/>
</dbReference>
<feature type="signal peptide" evidence="2">
    <location>
        <begin position="1"/>
        <end position="31"/>
    </location>
</feature>
<keyword evidence="4" id="KW-1185">Reference proteome</keyword>
<keyword evidence="2" id="KW-0732">Signal</keyword>
<accession>A0A226DFS5</accession>
<dbReference type="EMBL" id="LNIX01000019">
    <property type="protein sequence ID" value="OXA44392.1"/>
    <property type="molecule type" value="Genomic_DNA"/>
</dbReference>
<protein>
    <submittedName>
        <fullName evidence="3">Uncharacterized protein</fullName>
    </submittedName>
</protein>